<feature type="transmembrane region" description="Helical" evidence="2">
    <location>
        <begin position="17"/>
        <end position="37"/>
    </location>
</feature>
<evidence type="ECO:0000259" key="3">
    <source>
        <dbReference type="SMART" id="SM00331"/>
    </source>
</evidence>
<dbReference type="STRING" id="1121266.SAMN02745883_00659"/>
<feature type="transmembrane region" description="Helical" evidence="2">
    <location>
        <begin position="192"/>
        <end position="213"/>
    </location>
</feature>
<feature type="domain" description="PPM-type phosphatase" evidence="3">
    <location>
        <begin position="332"/>
        <end position="555"/>
    </location>
</feature>
<dbReference type="InterPro" id="IPR001932">
    <property type="entry name" value="PPM-type_phosphatase-like_dom"/>
</dbReference>
<keyword evidence="2" id="KW-0812">Transmembrane</keyword>
<dbReference type="PANTHER" id="PTHR43156:SF2">
    <property type="entry name" value="STAGE II SPORULATION PROTEIN E"/>
    <property type="match status" value="1"/>
</dbReference>
<proteinExistence type="predicted"/>
<sequence>MLLLDKEKRKFSINNDYLWLLITFIFALIIFDILIIYENKFSSILSKDSFLTWHTIFELLNVIFSFIIFNNCYYSYKHTKRLRIFILSLTFLLVGVINFLYVVSFDSAVQLFIQESIDLTMIYFIMNRFIMALGIFISSIIPYYKKSKINEKAISVFDIITFLIIFLVIKCKFCIIPDLFFDGYGTANIREFLDYIIIALEIFSIGGFIRNYIKFKDKYIIVICCGLILCSFGEIMFILYKNLYDVYNLLGHAYRSIGIYLIYYSVFKYQIDIPYFQFKRAQDTIRLYANNLEKIIDRRTREIKEVNERLLSELEHAKKIQQSLLPDKRIEFSSVIFLSEYIPCERLSGDFFDIYEIDKDNVGMYILDVSGHGISAALLTMFTNHYIKSTERLIKRYRGLKPHKNLMHFYEEFNKLNFPEEMHIVIFFANYNLNSKVLTYCSGGLNCYPILIRKNGDYEFLDKSQGFPICKFSEFFTPEYTSVKIGLNKGDRILFYTDGLIDKKKNKAISKRKLIDILIDNRNNSIEILNSKILQEINRLDNKLDDDITYFIMEVK</sequence>
<evidence type="ECO:0000313" key="4">
    <source>
        <dbReference type="EMBL" id="SHJ87394.1"/>
    </source>
</evidence>
<dbReference type="SMART" id="SM00331">
    <property type="entry name" value="PP2C_SIG"/>
    <property type="match status" value="1"/>
</dbReference>
<dbReference type="GO" id="GO:0016791">
    <property type="term" value="F:phosphatase activity"/>
    <property type="evidence" value="ECO:0007669"/>
    <property type="project" value="TreeGrafter"/>
</dbReference>
<dbReference type="PANTHER" id="PTHR43156">
    <property type="entry name" value="STAGE II SPORULATION PROTEIN E-RELATED"/>
    <property type="match status" value="1"/>
</dbReference>
<feature type="transmembrane region" description="Helical" evidence="2">
    <location>
        <begin position="49"/>
        <end position="70"/>
    </location>
</feature>
<feature type="transmembrane region" description="Helical" evidence="2">
    <location>
        <begin position="121"/>
        <end position="144"/>
    </location>
</feature>
<dbReference type="Pfam" id="PF07228">
    <property type="entry name" value="SpoIIE"/>
    <property type="match status" value="1"/>
</dbReference>
<dbReference type="RefSeq" id="WP_072965956.1">
    <property type="nucleotide sequence ID" value="NZ_FRAJ01000005.1"/>
</dbReference>
<feature type="transmembrane region" description="Helical" evidence="2">
    <location>
        <begin position="220"/>
        <end position="240"/>
    </location>
</feature>
<dbReference type="InterPro" id="IPR036457">
    <property type="entry name" value="PPM-type-like_dom_sf"/>
</dbReference>
<evidence type="ECO:0000256" key="2">
    <source>
        <dbReference type="SAM" id="Phobius"/>
    </source>
</evidence>
<gene>
    <name evidence="4" type="ORF">SAMN02745883_00659</name>
</gene>
<dbReference type="EMBL" id="FRAJ01000005">
    <property type="protein sequence ID" value="SHJ87394.1"/>
    <property type="molecule type" value="Genomic_DNA"/>
</dbReference>
<organism evidence="4 5">
    <name type="scientific">Caminicella sporogenes DSM 14501</name>
    <dbReference type="NCBI Taxonomy" id="1121266"/>
    <lineage>
        <taxon>Bacteria</taxon>
        <taxon>Bacillati</taxon>
        <taxon>Bacillota</taxon>
        <taxon>Clostridia</taxon>
        <taxon>Peptostreptococcales</taxon>
        <taxon>Caminicellaceae</taxon>
        <taxon>Caminicella</taxon>
    </lineage>
</organism>
<dbReference type="InterPro" id="IPR033425">
    <property type="entry name" value="MASE3"/>
</dbReference>
<dbReference type="Proteomes" id="UP000184082">
    <property type="component" value="Unassembled WGS sequence"/>
</dbReference>
<dbReference type="Gene3D" id="3.60.40.10">
    <property type="entry name" value="PPM-type phosphatase domain"/>
    <property type="match status" value="1"/>
</dbReference>
<evidence type="ECO:0000256" key="1">
    <source>
        <dbReference type="ARBA" id="ARBA00022801"/>
    </source>
</evidence>
<dbReference type="Pfam" id="PF17159">
    <property type="entry name" value="MASE3"/>
    <property type="match status" value="1"/>
</dbReference>
<feature type="transmembrane region" description="Helical" evidence="2">
    <location>
        <begin position="82"/>
        <end position="101"/>
    </location>
</feature>
<keyword evidence="1" id="KW-0378">Hydrolase</keyword>
<keyword evidence="2" id="KW-0472">Membrane</keyword>
<dbReference type="InterPro" id="IPR052016">
    <property type="entry name" value="Bact_Sigma-Reg"/>
</dbReference>
<protein>
    <submittedName>
        <fullName evidence="4">Serine phosphatase RsbU, regulator of sigma subunit</fullName>
    </submittedName>
</protein>
<reference evidence="4 5" key="1">
    <citation type="submission" date="2016-11" db="EMBL/GenBank/DDBJ databases">
        <authorList>
            <person name="Jaros S."/>
            <person name="Januszkiewicz K."/>
            <person name="Wedrychowicz H."/>
        </authorList>
    </citation>
    <scope>NUCLEOTIDE SEQUENCE [LARGE SCALE GENOMIC DNA]</scope>
    <source>
        <strain evidence="4 5">DSM 14501</strain>
    </source>
</reference>
<feature type="transmembrane region" description="Helical" evidence="2">
    <location>
        <begin position="156"/>
        <end position="180"/>
    </location>
</feature>
<accession>A0A1M6MVB5</accession>
<dbReference type="AlphaFoldDB" id="A0A1M6MVB5"/>
<name>A0A1M6MVB5_9FIRM</name>
<keyword evidence="2" id="KW-1133">Transmembrane helix</keyword>
<evidence type="ECO:0000313" key="5">
    <source>
        <dbReference type="Proteomes" id="UP000184082"/>
    </source>
</evidence>
<keyword evidence="5" id="KW-1185">Reference proteome</keyword>
<feature type="transmembrane region" description="Helical" evidence="2">
    <location>
        <begin position="252"/>
        <end position="271"/>
    </location>
</feature>